<dbReference type="HOGENOM" id="CLU_2722976_0_0_1"/>
<dbReference type="AlphaFoldDB" id="A0A0A2JQ49"/>
<reference evidence="2 3" key="1">
    <citation type="journal article" date="2015" name="Mol. Plant Microbe Interact.">
        <title>Genome, transcriptome, and functional analyses of Penicillium expansum provide new insights into secondary metabolism and pathogenicity.</title>
        <authorList>
            <person name="Ballester A.R."/>
            <person name="Marcet-Houben M."/>
            <person name="Levin E."/>
            <person name="Sela N."/>
            <person name="Selma-Lazaro C."/>
            <person name="Carmona L."/>
            <person name="Wisniewski M."/>
            <person name="Droby S."/>
            <person name="Gonzalez-Candelas L."/>
            <person name="Gabaldon T."/>
        </authorList>
    </citation>
    <scope>NUCLEOTIDE SEQUENCE [LARGE SCALE GENOMIC DNA]</scope>
    <source>
        <strain evidence="2 3">MD-8</strain>
    </source>
</reference>
<gene>
    <name evidence="2" type="ORF">PEX2_003250</name>
</gene>
<comment type="caution">
    <text evidence="2">The sequence shown here is derived from an EMBL/GenBank/DDBJ whole genome shotgun (WGS) entry which is preliminary data.</text>
</comment>
<accession>A0A0A2JQ49</accession>
<evidence type="ECO:0000313" key="2">
    <source>
        <dbReference type="EMBL" id="KGO56971.1"/>
    </source>
</evidence>
<feature type="region of interest" description="Disordered" evidence="1">
    <location>
        <begin position="1"/>
        <end position="32"/>
    </location>
</feature>
<dbReference type="Proteomes" id="UP000030143">
    <property type="component" value="Unassembled WGS sequence"/>
</dbReference>
<dbReference type="EMBL" id="JQFZ01000155">
    <property type="protein sequence ID" value="KGO56971.1"/>
    <property type="molecule type" value="Genomic_DNA"/>
</dbReference>
<sequence>MSSDLQNKNSYPSHRLVFPRSQNHKRTQKYERAMRTTGCKPCFCFPPLSGIETAGHQRQRGGTAQPFMGGGG</sequence>
<organism evidence="2 3">
    <name type="scientific">Penicillium expansum</name>
    <name type="common">Blue mold rot fungus</name>
    <dbReference type="NCBI Taxonomy" id="27334"/>
    <lineage>
        <taxon>Eukaryota</taxon>
        <taxon>Fungi</taxon>
        <taxon>Dikarya</taxon>
        <taxon>Ascomycota</taxon>
        <taxon>Pezizomycotina</taxon>
        <taxon>Eurotiomycetes</taxon>
        <taxon>Eurotiomycetidae</taxon>
        <taxon>Eurotiales</taxon>
        <taxon>Aspergillaceae</taxon>
        <taxon>Penicillium</taxon>
    </lineage>
</organism>
<dbReference type="RefSeq" id="XP_016598659.1">
    <property type="nucleotide sequence ID" value="XM_016737603.1"/>
</dbReference>
<feature type="region of interest" description="Disordered" evidence="1">
    <location>
        <begin position="53"/>
        <end position="72"/>
    </location>
</feature>
<dbReference type="GeneID" id="27673022"/>
<dbReference type="VEuPathDB" id="FungiDB:PEXP_025990"/>
<evidence type="ECO:0000256" key="1">
    <source>
        <dbReference type="SAM" id="MobiDB-lite"/>
    </source>
</evidence>
<feature type="compositionally biased region" description="Polar residues" evidence="1">
    <location>
        <begin position="1"/>
        <end position="12"/>
    </location>
</feature>
<evidence type="ECO:0000313" key="3">
    <source>
        <dbReference type="Proteomes" id="UP000030143"/>
    </source>
</evidence>
<proteinExistence type="predicted"/>
<keyword evidence="3" id="KW-1185">Reference proteome</keyword>
<name>A0A0A2JQ49_PENEN</name>
<protein>
    <submittedName>
        <fullName evidence="2">Uncharacterized protein</fullName>
    </submittedName>
</protein>